<feature type="signal peptide" evidence="1">
    <location>
        <begin position="1"/>
        <end position="24"/>
    </location>
</feature>
<dbReference type="EMBL" id="SUYD01000002">
    <property type="protein sequence ID" value="MBE6265329.1"/>
    <property type="molecule type" value="Genomic_DNA"/>
</dbReference>
<evidence type="ECO:0000256" key="1">
    <source>
        <dbReference type="SAM" id="SignalP"/>
    </source>
</evidence>
<comment type="caution">
    <text evidence="3">The sequence shown here is derived from an EMBL/GenBank/DDBJ whole genome shotgun (WGS) entry which is preliminary data.</text>
</comment>
<dbReference type="Pfam" id="PF10988">
    <property type="entry name" value="DUF2807"/>
    <property type="match status" value="1"/>
</dbReference>
<dbReference type="Gene3D" id="2.160.20.120">
    <property type="match status" value="1"/>
</dbReference>
<evidence type="ECO:0000259" key="2">
    <source>
        <dbReference type="Pfam" id="PF10988"/>
    </source>
</evidence>
<organism evidence="3 4">
    <name type="scientific">Xylanibacter ruminicola</name>
    <name type="common">Prevotella ruminicola</name>
    <dbReference type="NCBI Taxonomy" id="839"/>
    <lineage>
        <taxon>Bacteria</taxon>
        <taxon>Pseudomonadati</taxon>
        <taxon>Bacteroidota</taxon>
        <taxon>Bacteroidia</taxon>
        <taxon>Bacteroidales</taxon>
        <taxon>Prevotellaceae</taxon>
        <taxon>Xylanibacter</taxon>
    </lineage>
</organism>
<dbReference type="InterPro" id="IPR021255">
    <property type="entry name" value="DUF2807"/>
</dbReference>
<reference evidence="3" key="1">
    <citation type="submission" date="2019-04" db="EMBL/GenBank/DDBJ databases">
        <title>Evolution of Biomass-Degrading Anaerobic Consortia Revealed by Metagenomics.</title>
        <authorList>
            <person name="Peng X."/>
        </authorList>
    </citation>
    <scope>NUCLEOTIDE SEQUENCE</scope>
    <source>
        <strain evidence="3">SIG141</strain>
    </source>
</reference>
<protein>
    <submittedName>
        <fullName evidence="3">DUF2807 domain-containing protein</fullName>
    </submittedName>
</protein>
<dbReference type="PROSITE" id="PS51257">
    <property type="entry name" value="PROKAR_LIPOPROTEIN"/>
    <property type="match status" value="1"/>
</dbReference>
<gene>
    <name evidence="3" type="ORF">E7102_02480</name>
</gene>
<accession>A0A928BRD0</accession>
<feature type="domain" description="Putative auto-transporter adhesin head GIN" evidence="2">
    <location>
        <begin position="48"/>
        <end position="214"/>
    </location>
</feature>
<evidence type="ECO:0000313" key="4">
    <source>
        <dbReference type="Proteomes" id="UP000763088"/>
    </source>
</evidence>
<feature type="chain" id="PRO_5036896387" evidence="1">
    <location>
        <begin position="25"/>
        <end position="261"/>
    </location>
</feature>
<proteinExistence type="predicted"/>
<evidence type="ECO:0000313" key="3">
    <source>
        <dbReference type="EMBL" id="MBE6265329.1"/>
    </source>
</evidence>
<sequence>MKKILLPVLLVVVALTMISCSTCSDSGFKFSYTSSDEMEVATRDIRGFEKIEVIGSPTVFYNQADSFSVRVKGPKDLVPNIITEVNGNTLSIRNKGKIGIVNVDFGRKKGLSVYVTSPDLTGVVLSGSGDFISERTVDTDVLNIQLKGSGDIKFADVVCDRCDAELVGSGDLDIEHLDTRETSATLIGSGDLDIRQMNAANTQLQLRGSGDIDVEFLSGCGSVTAELQGSGDISLKGRVEHFEMRKRGSGDINSNDLKVGQ</sequence>
<name>A0A928BRD0_XYLRU</name>
<dbReference type="AlphaFoldDB" id="A0A928BRD0"/>
<keyword evidence="1" id="KW-0732">Signal</keyword>
<dbReference type="Proteomes" id="UP000763088">
    <property type="component" value="Unassembled WGS sequence"/>
</dbReference>